<dbReference type="SMART" id="SM00388">
    <property type="entry name" value="HisKA"/>
    <property type="match status" value="1"/>
</dbReference>
<reference evidence="8 9" key="1">
    <citation type="journal article" date="2015" name="Nature">
        <title>rRNA introns, odd ribosomes, and small enigmatic genomes across a large radiation of phyla.</title>
        <authorList>
            <person name="Brown C.T."/>
            <person name="Hug L.A."/>
            <person name="Thomas B.C."/>
            <person name="Sharon I."/>
            <person name="Castelle C.J."/>
            <person name="Singh A."/>
            <person name="Wilkins M.J."/>
            <person name="Williams K.H."/>
            <person name="Banfield J.F."/>
        </authorList>
    </citation>
    <scope>NUCLEOTIDE SEQUENCE [LARGE SCALE GENOMIC DNA]</scope>
</reference>
<dbReference type="GO" id="GO:0000155">
    <property type="term" value="F:phosphorelay sensor kinase activity"/>
    <property type="evidence" value="ECO:0007669"/>
    <property type="project" value="InterPro"/>
</dbReference>
<dbReference type="InterPro" id="IPR005467">
    <property type="entry name" value="His_kinase_dom"/>
</dbReference>
<dbReference type="Gene3D" id="3.30.450.40">
    <property type="match status" value="1"/>
</dbReference>
<comment type="catalytic activity">
    <reaction evidence="1">
        <text>ATP + protein L-histidine = ADP + protein N-phospho-L-histidine.</text>
        <dbReference type="EC" id="2.7.13.3"/>
    </reaction>
</comment>
<dbReference type="EC" id="2.7.13.3" evidence="2"/>
<dbReference type="STRING" id="1618573.UT19_C0006G0051"/>
<evidence type="ECO:0000256" key="5">
    <source>
        <dbReference type="ARBA" id="ARBA00022777"/>
    </source>
</evidence>
<dbReference type="PROSITE" id="PS50109">
    <property type="entry name" value="HIS_KIN"/>
    <property type="match status" value="1"/>
</dbReference>
<dbReference type="Proteomes" id="UP000034932">
    <property type="component" value="Unassembled WGS sequence"/>
</dbReference>
<evidence type="ECO:0000256" key="2">
    <source>
        <dbReference type="ARBA" id="ARBA00012438"/>
    </source>
</evidence>
<dbReference type="InterPro" id="IPR003594">
    <property type="entry name" value="HATPase_dom"/>
</dbReference>
<evidence type="ECO:0000256" key="4">
    <source>
        <dbReference type="ARBA" id="ARBA00022679"/>
    </source>
</evidence>
<evidence type="ECO:0000259" key="7">
    <source>
        <dbReference type="PROSITE" id="PS50109"/>
    </source>
</evidence>
<dbReference type="FunFam" id="3.30.565.10:FF:000010">
    <property type="entry name" value="Sensor histidine kinase RcsC"/>
    <property type="match status" value="1"/>
</dbReference>
<keyword evidence="4" id="KW-0808">Transferase</keyword>
<comment type="caution">
    <text evidence="8">The sequence shown here is derived from an EMBL/GenBank/DDBJ whole genome shotgun (WGS) entry which is preliminary data.</text>
</comment>
<protein>
    <recommendedName>
        <fullName evidence="2">histidine kinase</fullName>
        <ecNumber evidence="2">2.7.13.3</ecNumber>
    </recommendedName>
</protein>
<dbReference type="AlphaFoldDB" id="A0A0G0LPU7"/>
<keyword evidence="5" id="KW-0418">Kinase</keyword>
<sequence length="451" mass="50778">MVSRSTSSSYQRYKEVTKELYKKNLELFGANRELILLQKLYEITTSSLKLEDLTQRFIDVIVKDLNFLSAIVFLKNPELNSLKVIAMTKSKVNLIALKLFASPLSSLELPLDIKENIVAQAYISKRREVTHLFYKVFTPLITEEKAKIIEEVSKVKSTIVYPLVFGDESLGAFAVSMKKDIEDLSDSEKTALKRVSSVFGVAVNRLMIYQDLQIVNIRLKEIDAQKDEFISMAAHELRAPMTAIKGYVSMIIEGDTGDIPEKARGFLVDANAINERLIRLVNNMLNVSRIEEGRMVYQEEEENLSTVTRTVFAQFRPEAERKGLELKLDIPTSLKDKVRVDPDRIQEVIGNLLSNAIKYTDKGSVVVRLTQPNAKTVRFEVEDTGPGISKEEQEKLFKKFSRAESSVGKTTGTGLGLYISKLLVEKFGGIIGLASEDGKGSTFWFELPLVI</sequence>
<keyword evidence="6" id="KW-0902">Two-component regulatory system</keyword>
<evidence type="ECO:0000256" key="3">
    <source>
        <dbReference type="ARBA" id="ARBA00022553"/>
    </source>
</evidence>
<dbReference type="PRINTS" id="PR00344">
    <property type="entry name" value="BCTRLSENSOR"/>
</dbReference>
<dbReference type="PANTHER" id="PTHR43711">
    <property type="entry name" value="TWO-COMPONENT HISTIDINE KINASE"/>
    <property type="match status" value="1"/>
</dbReference>
<dbReference type="InterPro" id="IPR036890">
    <property type="entry name" value="HATPase_C_sf"/>
</dbReference>
<feature type="domain" description="Histidine kinase" evidence="7">
    <location>
        <begin position="232"/>
        <end position="451"/>
    </location>
</feature>
<dbReference type="SUPFAM" id="SSF55874">
    <property type="entry name" value="ATPase domain of HSP90 chaperone/DNA topoisomerase II/histidine kinase"/>
    <property type="match status" value="1"/>
</dbReference>
<dbReference type="PANTHER" id="PTHR43711:SF1">
    <property type="entry name" value="HISTIDINE KINASE 1"/>
    <property type="match status" value="1"/>
</dbReference>
<dbReference type="Gene3D" id="1.10.287.130">
    <property type="match status" value="1"/>
</dbReference>
<evidence type="ECO:0000256" key="6">
    <source>
        <dbReference type="ARBA" id="ARBA00023012"/>
    </source>
</evidence>
<name>A0A0G0LPU7_9BACT</name>
<accession>A0A0G0LPU7</accession>
<dbReference type="Pfam" id="PF00512">
    <property type="entry name" value="HisKA"/>
    <property type="match status" value="1"/>
</dbReference>
<dbReference type="SMART" id="SM00387">
    <property type="entry name" value="HATPase_c"/>
    <property type="match status" value="1"/>
</dbReference>
<dbReference type="Pfam" id="PF02518">
    <property type="entry name" value="HATPase_c"/>
    <property type="match status" value="1"/>
</dbReference>
<dbReference type="InterPro" id="IPR050736">
    <property type="entry name" value="Sensor_HK_Regulatory"/>
</dbReference>
<evidence type="ECO:0000313" key="8">
    <source>
        <dbReference type="EMBL" id="KKQ93923.1"/>
    </source>
</evidence>
<gene>
    <name evidence="8" type="ORF">UT19_C0006G0051</name>
</gene>
<keyword evidence="3" id="KW-0597">Phosphoprotein</keyword>
<dbReference type="CDD" id="cd00082">
    <property type="entry name" value="HisKA"/>
    <property type="match status" value="1"/>
</dbReference>
<dbReference type="InterPro" id="IPR003661">
    <property type="entry name" value="HisK_dim/P_dom"/>
</dbReference>
<dbReference type="SUPFAM" id="SSF47384">
    <property type="entry name" value="Homodimeric domain of signal transducing histidine kinase"/>
    <property type="match status" value="1"/>
</dbReference>
<proteinExistence type="predicted"/>
<dbReference type="Gene3D" id="3.30.565.10">
    <property type="entry name" value="Histidine kinase-like ATPase, C-terminal domain"/>
    <property type="match status" value="1"/>
</dbReference>
<organism evidence="8 9">
    <name type="scientific">Candidatus Woesebacteria bacterium GW2011_GWB1_39_10b</name>
    <dbReference type="NCBI Taxonomy" id="1618573"/>
    <lineage>
        <taxon>Bacteria</taxon>
        <taxon>Candidatus Woeseibacteriota</taxon>
    </lineage>
</organism>
<dbReference type="InterPro" id="IPR036097">
    <property type="entry name" value="HisK_dim/P_sf"/>
</dbReference>
<dbReference type="InterPro" id="IPR004358">
    <property type="entry name" value="Sig_transdc_His_kin-like_C"/>
</dbReference>
<dbReference type="EMBL" id="LBVW01000006">
    <property type="protein sequence ID" value="KKQ93923.1"/>
    <property type="molecule type" value="Genomic_DNA"/>
</dbReference>
<dbReference type="InterPro" id="IPR029016">
    <property type="entry name" value="GAF-like_dom_sf"/>
</dbReference>
<dbReference type="CDD" id="cd16922">
    <property type="entry name" value="HATPase_EvgS-ArcB-TorS-like"/>
    <property type="match status" value="1"/>
</dbReference>
<evidence type="ECO:0000256" key="1">
    <source>
        <dbReference type="ARBA" id="ARBA00000085"/>
    </source>
</evidence>
<evidence type="ECO:0000313" key="9">
    <source>
        <dbReference type="Proteomes" id="UP000034932"/>
    </source>
</evidence>
<dbReference type="SUPFAM" id="SSF55781">
    <property type="entry name" value="GAF domain-like"/>
    <property type="match status" value="1"/>
</dbReference>